<reference evidence="2 3" key="1">
    <citation type="journal article" date="2018" name="Front. Plant Sci.">
        <title>Red Clover (Trifolium pratense) and Zigzag Clover (T. medium) - A Picture of Genomic Similarities and Differences.</title>
        <authorList>
            <person name="Dluhosova J."/>
            <person name="Istvanek J."/>
            <person name="Nedelnik J."/>
            <person name="Repkova J."/>
        </authorList>
    </citation>
    <scope>NUCLEOTIDE SEQUENCE [LARGE SCALE GENOMIC DNA]</scope>
    <source>
        <strain evidence="3">cv. 10/8</strain>
        <tissue evidence="2">Leaf</tissue>
    </source>
</reference>
<name>A0A392UPC2_9FABA</name>
<accession>A0A392UPC2</accession>
<evidence type="ECO:0000313" key="2">
    <source>
        <dbReference type="EMBL" id="MCI74296.1"/>
    </source>
</evidence>
<dbReference type="EMBL" id="LXQA010857730">
    <property type="protein sequence ID" value="MCI74296.1"/>
    <property type="molecule type" value="Genomic_DNA"/>
</dbReference>
<sequence>MNTATYIPAPAPGAQEGCAAH</sequence>
<evidence type="ECO:0000256" key="1">
    <source>
        <dbReference type="SAM" id="MobiDB-lite"/>
    </source>
</evidence>
<protein>
    <submittedName>
        <fullName evidence="2">Uncharacterized protein</fullName>
    </submittedName>
</protein>
<organism evidence="2 3">
    <name type="scientific">Trifolium medium</name>
    <dbReference type="NCBI Taxonomy" id="97028"/>
    <lineage>
        <taxon>Eukaryota</taxon>
        <taxon>Viridiplantae</taxon>
        <taxon>Streptophyta</taxon>
        <taxon>Embryophyta</taxon>
        <taxon>Tracheophyta</taxon>
        <taxon>Spermatophyta</taxon>
        <taxon>Magnoliopsida</taxon>
        <taxon>eudicotyledons</taxon>
        <taxon>Gunneridae</taxon>
        <taxon>Pentapetalae</taxon>
        <taxon>rosids</taxon>
        <taxon>fabids</taxon>
        <taxon>Fabales</taxon>
        <taxon>Fabaceae</taxon>
        <taxon>Papilionoideae</taxon>
        <taxon>50 kb inversion clade</taxon>
        <taxon>NPAAA clade</taxon>
        <taxon>Hologalegina</taxon>
        <taxon>IRL clade</taxon>
        <taxon>Trifolieae</taxon>
        <taxon>Trifolium</taxon>
    </lineage>
</organism>
<comment type="caution">
    <text evidence="2">The sequence shown here is derived from an EMBL/GenBank/DDBJ whole genome shotgun (WGS) entry which is preliminary data.</text>
</comment>
<dbReference type="AlphaFoldDB" id="A0A392UPC2"/>
<evidence type="ECO:0000313" key="3">
    <source>
        <dbReference type="Proteomes" id="UP000265520"/>
    </source>
</evidence>
<feature type="non-terminal residue" evidence="2">
    <location>
        <position position="21"/>
    </location>
</feature>
<keyword evidence="3" id="KW-1185">Reference proteome</keyword>
<dbReference type="Proteomes" id="UP000265520">
    <property type="component" value="Unassembled WGS sequence"/>
</dbReference>
<proteinExistence type="predicted"/>
<feature type="region of interest" description="Disordered" evidence="1">
    <location>
        <begin position="1"/>
        <end position="21"/>
    </location>
</feature>